<comment type="caution">
    <text evidence="8">The sequence shown here is derived from an EMBL/GenBank/DDBJ whole genome shotgun (WGS) entry which is preliminary data.</text>
</comment>
<comment type="similarity">
    <text evidence="2 4">Belongs to the TPP enzyme family.</text>
</comment>
<dbReference type="NCBIfam" id="NF004772">
    <property type="entry name" value="PRK06112.1"/>
    <property type="match status" value="1"/>
</dbReference>
<evidence type="ECO:0000259" key="6">
    <source>
        <dbReference type="Pfam" id="PF02775"/>
    </source>
</evidence>
<evidence type="ECO:0000256" key="2">
    <source>
        <dbReference type="ARBA" id="ARBA00007812"/>
    </source>
</evidence>
<dbReference type="PANTHER" id="PTHR18968:SF13">
    <property type="entry name" value="ACETOLACTATE SYNTHASE CATALYTIC SUBUNIT, MITOCHONDRIAL"/>
    <property type="match status" value="1"/>
</dbReference>
<dbReference type="Pfam" id="PF00205">
    <property type="entry name" value="TPP_enzyme_M"/>
    <property type="match status" value="1"/>
</dbReference>
<evidence type="ECO:0000259" key="7">
    <source>
        <dbReference type="Pfam" id="PF02776"/>
    </source>
</evidence>
<organism evidence="8 9">
    <name type="scientific">Streptomyces rhizosphaericus</name>
    <dbReference type="NCBI Taxonomy" id="114699"/>
    <lineage>
        <taxon>Bacteria</taxon>
        <taxon>Bacillati</taxon>
        <taxon>Actinomycetota</taxon>
        <taxon>Actinomycetes</taxon>
        <taxon>Kitasatosporales</taxon>
        <taxon>Streptomycetaceae</taxon>
        <taxon>Streptomyces</taxon>
        <taxon>Streptomyces violaceusniger group</taxon>
    </lineage>
</organism>
<keyword evidence="9" id="KW-1185">Reference proteome</keyword>
<evidence type="ECO:0000256" key="1">
    <source>
        <dbReference type="ARBA" id="ARBA00001964"/>
    </source>
</evidence>
<dbReference type="InterPro" id="IPR029035">
    <property type="entry name" value="DHS-like_NAD/FAD-binding_dom"/>
</dbReference>
<evidence type="ECO:0000313" key="8">
    <source>
        <dbReference type="EMBL" id="NEW70815.1"/>
    </source>
</evidence>
<dbReference type="GO" id="GO:0009099">
    <property type="term" value="P:L-valine biosynthetic process"/>
    <property type="evidence" value="ECO:0007669"/>
    <property type="project" value="TreeGrafter"/>
</dbReference>
<evidence type="ECO:0000313" key="9">
    <source>
        <dbReference type="Proteomes" id="UP000476310"/>
    </source>
</evidence>
<dbReference type="SUPFAM" id="SSF52518">
    <property type="entry name" value="Thiamin diphosphate-binding fold (THDP-binding)"/>
    <property type="match status" value="2"/>
</dbReference>
<dbReference type="GO" id="GO:0050660">
    <property type="term" value="F:flavin adenine dinucleotide binding"/>
    <property type="evidence" value="ECO:0007669"/>
    <property type="project" value="TreeGrafter"/>
</dbReference>
<gene>
    <name evidence="8" type="ORF">G4H13_10430</name>
</gene>
<feature type="domain" description="Thiamine pyrophosphate enzyme TPP-binding" evidence="6">
    <location>
        <begin position="398"/>
        <end position="545"/>
    </location>
</feature>
<dbReference type="InterPro" id="IPR012000">
    <property type="entry name" value="Thiamin_PyroP_enz_cen_dom"/>
</dbReference>
<accession>A0A6G4ABX7</accession>
<dbReference type="AlphaFoldDB" id="A0A6G4ABX7"/>
<dbReference type="GO" id="GO:0000287">
    <property type="term" value="F:magnesium ion binding"/>
    <property type="evidence" value="ECO:0007669"/>
    <property type="project" value="InterPro"/>
</dbReference>
<proteinExistence type="inferred from homology"/>
<reference evidence="8" key="1">
    <citation type="submission" date="2020-02" db="EMBL/GenBank/DDBJ databases">
        <title>A new Streptomyces sp. for controlling soil-borne diseases.</title>
        <authorList>
            <person name="Li X."/>
            <person name="Tian Y."/>
            <person name="Gao K."/>
        </authorList>
    </citation>
    <scope>NUCLEOTIDE SEQUENCE [LARGE SCALE GENOMIC DNA]</scope>
    <source>
        <strain evidence="8">0250</strain>
    </source>
</reference>
<dbReference type="InterPro" id="IPR011766">
    <property type="entry name" value="TPP_enzyme_TPP-bd"/>
</dbReference>
<evidence type="ECO:0000256" key="3">
    <source>
        <dbReference type="ARBA" id="ARBA00023052"/>
    </source>
</evidence>
<dbReference type="Gene3D" id="3.40.50.1220">
    <property type="entry name" value="TPP-binding domain"/>
    <property type="match status" value="1"/>
</dbReference>
<dbReference type="EMBL" id="JAAIKT010000009">
    <property type="protein sequence ID" value="NEW70815.1"/>
    <property type="molecule type" value="Genomic_DNA"/>
</dbReference>
<dbReference type="InterPro" id="IPR029061">
    <property type="entry name" value="THDP-binding"/>
</dbReference>
<evidence type="ECO:0000259" key="5">
    <source>
        <dbReference type="Pfam" id="PF00205"/>
    </source>
</evidence>
<dbReference type="Pfam" id="PF02776">
    <property type="entry name" value="TPP_enzyme_N"/>
    <property type="match status" value="1"/>
</dbReference>
<dbReference type="PROSITE" id="PS00187">
    <property type="entry name" value="TPP_ENZYMES"/>
    <property type="match status" value="1"/>
</dbReference>
<evidence type="ECO:0000256" key="4">
    <source>
        <dbReference type="RuleBase" id="RU362132"/>
    </source>
</evidence>
<dbReference type="GO" id="GO:0005948">
    <property type="term" value="C:acetolactate synthase complex"/>
    <property type="evidence" value="ECO:0007669"/>
    <property type="project" value="TreeGrafter"/>
</dbReference>
<dbReference type="CDD" id="cd00568">
    <property type="entry name" value="TPP_enzymes"/>
    <property type="match status" value="1"/>
</dbReference>
<dbReference type="InterPro" id="IPR000399">
    <property type="entry name" value="TPP-bd_CS"/>
</dbReference>
<dbReference type="Gene3D" id="3.40.50.970">
    <property type="match status" value="2"/>
</dbReference>
<dbReference type="GO" id="GO:0009097">
    <property type="term" value="P:isoleucine biosynthetic process"/>
    <property type="evidence" value="ECO:0007669"/>
    <property type="project" value="TreeGrafter"/>
</dbReference>
<comment type="cofactor">
    <cofactor evidence="1">
        <name>thiamine diphosphate</name>
        <dbReference type="ChEBI" id="CHEBI:58937"/>
    </cofactor>
</comment>
<keyword evidence="3 4" id="KW-0786">Thiamine pyrophosphate</keyword>
<dbReference type="SUPFAM" id="SSF52467">
    <property type="entry name" value="DHS-like NAD/FAD-binding domain"/>
    <property type="match status" value="1"/>
</dbReference>
<dbReference type="RefSeq" id="WP_164426019.1">
    <property type="nucleotide sequence ID" value="NZ_JAAIKT010000009.1"/>
</dbReference>
<sequence>MGSTVARGLAAALRRHGVSDVFGQSLPSLFFLAAPEESIRQIVYRTENAGGAMADGYARVSGKVGVVAAQNGPAATLLVPPLAEALKASVPVIAIVQEVPQAARNRNAFQELDHEKLFDACTKAIHRIDDPARVDDYVDAAVTEATSGRPGPVVLLVPKDVLAEPVPAPSSRRAGYGHFPLDRYLPGPEQIKHVAELLATAERPLVVAGGGVHVSGAVPELAELQRLGALPVATTPMGKGSVDETDPLSVGVIGYAMGSYSATHDARPLVEDADLIVFVGTRTNENATDAWRLFPPTATYVHIDMDPVEVGRNYEALRLVGDAKLTLRAIVDELKSTPLDTRAAARDQVIGRIARARAGHEERIEPRATAGGSPIRPERIMRELDALLTPDTIVVADASYSSIWMSNYLRARRGGQRFLSPRGLAGLGWGVPMAIGAKAASPDSPVVAVVGDGGFAHCWSELETAVRMDLPIAVIVLNNAILGYQKHSELHQFAEHTSAIDITRIDHAAIATACGARGVRVDSADDLAGALHDGLRSPAVTVIDVMTAADAFPPISAWDDDATLRGVTAGAAL</sequence>
<dbReference type="InterPro" id="IPR045229">
    <property type="entry name" value="TPP_enz"/>
</dbReference>
<dbReference type="PANTHER" id="PTHR18968">
    <property type="entry name" value="THIAMINE PYROPHOSPHATE ENZYMES"/>
    <property type="match status" value="1"/>
</dbReference>
<name>A0A6G4ABX7_9ACTN</name>
<feature type="domain" description="Thiamine pyrophosphate enzyme N-terminal TPP-binding" evidence="7">
    <location>
        <begin position="4"/>
        <end position="116"/>
    </location>
</feature>
<dbReference type="GO" id="GO:0003984">
    <property type="term" value="F:acetolactate synthase activity"/>
    <property type="evidence" value="ECO:0007669"/>
    <property type="project" value="TreeGrafter"/>
</dbReference>
<feature type="domain" description="Thiamine pyrophosphate enzyme central" evidence="5">
    <location>
        <begin position="191"/>
        <end position="330"/>
    </location>
</feature>
<dbReference type="CDD" id="cd07035">
    <property type="entry name" value="TPP_PYR_POX_like"/>
    <property type="match status" value="1"/>
</dbReference>
<dbReference type="GO" id="GO:0030976">
    <property type="term" value="F:thiamine pyrophosphate binding"/>
    <property type="evidence" value="ECO:0007669"/>
    <property type="project" value="InterPro"/>
</dbReference>
<dbReference type="InterPro" id="IPR012001">
    <property type="entry name" value="Thiamin_PyroP_enz_TPP-bd_dom"/>
</dbReference>
<dbReference type="Pfam" id="PF02775">
    <property type="entry name" value="TPP_enzyme_C"/>
    <property type="match status" value="1"/>
</dbReference>
<dbReference type="Proteomes" id="UP000476310">
    <property type="component" value="Unassembled WGS sequence"/>
</dbReference>
<protein>
    <submittedName>
        <fullName evidence="8">Acetolactate synthase catalytic subunit</fullName>
    </submittedName>
</protein>